<evidence type="ECO:0000256" key="5">
    <source>
        <dbReference type="ARBA" id="ARBA00022801"/>
    </source>
</evidence>
<comment type="cofactor">
    <cofactor evidence="1 10">
        <name>Mg(2+)</name>
        <dbReference type="ChEBI" id="CHEBI:18420"/>
    </cofactor>
</comment>
<evidence type="ECO:0000256" key="4">
    <source>
        <dbReference type="ARBA" id="ARBA00022723"/>
    </source>
</evidence>
<comment type="similarity">
    <text evidence="2">Belongs to the inositol monophosphatase superfamily.</text>
</comment>
<comment type="catalytic activity">
    <reaction evidence="9">
        <text>3'-phosphoadenylyl sulfate + H2O = adenosine 5'-phosphosulfate + phosphate</text>
        <dbReference type="Rhea" id="RHEA:77639"/>
        <dbReference type="ChEBI" id="CHEBI:15377"/>
        <dbReference type="ChEBI" id="CHEBI:43474"/>
        <dbReference type="ChEBI" id="CHEBI:58243"/>
        <dbReference type="ChEBI" id="CHEBI:58339"/>
        <dbReference type="EC" id="3.1.3.7"/>
    </reaction>
    <physiologicalReaction direction="left-to-right" evidence="9">
        <dbReference type="Rhea" id="RHEA:77640"/>
    </physiologicalReaction>
</comment>
<dbReference type="PROSITE" id="PS00630">
    <property type="entry name" value="IMP_2"/>
    <property type="match status" value="1"/>
</dbReference>
<dbReference type="PRINTS" id="PR00377">
    <property type="entry name" value="IMPHPHTASES"/>
</dbReference>
<dbReference type="EMBL" id="JAQGDS010000004">
    <property type="protein sequence ID" value="KAJ6261275.1"/>
    <property type="molecule type" value="Genomic_DNA"/>
</dbReference>
<comment type="caution">
    <text evidence="12">The sequence shown here is derived from an EMBL/GenBank/DDBJ whole genome shotgun (WGS) entry which is preliminary data.</text>
</comment>
<comment type="catalytic activity">
    <reaction evidence="8">
        <text>adenosine 3',5'-bisphosphate + H2O = AMP + phosphate</text>
        <dbReference type="Rhea" id="RHEA:10040"/>
        <dbReference type="ChEBI" id="CHEBI:15377"/>
        <dbReference type="ChEBI" id="CHEBI:43474"/>
        <dbReference type="ChEBI" id="CHEBI:58343"/>
        <dbReference type="ChEBI" id="CHEBI:456215"/>
        <dbReference type="EC" id="3.1.3.7"/>
    </reaction>
    <physiologicalReaction direction="left-to-right" evidence="8">
        <dbReference type="Rhea" id="RHEA:10041"/>
    </physiologicalReaction>
</comment>
<dbReference type="InterPro" id="IPR000760">
    <property type="entry name" value="Inositol_monophosphatase-like"/>
</dbReference>
<dbReference type="InterPro" id="IPR051090">
    <property type="entry name" value="Inositol_monoP_superfamily"/>
</dbReference>
<evidence type="ECO:0000256" key="1">
    <source>
        <dbReference type="ARBA" id="ARBA00001946"/>
    </source>
</evidence>
<organism evidence="12 13">
    <name type="scientific">Drechslerella dactyloides</name>
    <name type="common">Nematode-trapping fungus</name>
    <name type="synonym">Arthrobotrys dactyloides</name>
    <dbReference type="NCBI Taxonomy" id="74499"/>
    <lineage>
        <taxon>Eukaryota</taxon>
        <taxon>Fungi</taxon>
        <taxon>Dikarya</taxon>
        <taxon>Ascomycota</taxon>
        <taxon>Pezizomycotina</taxon>
        <taxon>Orbiliomycetes</taxon>
        <taxon>Orbiliales</taxon>
        <taxon>Orbiliaceae</taxon>
        <taxon>Drechslerella</taxon>
    </lineage>
</organism>
<keyword evidence="6 10" id="KW-0460">Magnesium</keyword>
<evidence type="ECO:0000256" key="10">
    <source>
        <dbReference type="PIRSR" id="PIRSR600760-2"/>
    </source>
</evidence>
<evidence type="ECO:0000256" key="7">
    <source>
        <dbReference type="ARBA" id="ARBA00044466"/>
    </source>
</evidence>
<dbReference type="NCBIfam" id="TIGR01330">
    <property type="entry name" value="bisphos_HAL2"/>
    <property type="match status" value="1"/>
</dbReference>
<dbReference type="PANTHER" id="PTHR43200:SF6">
    <property type="entry name" value="3'(2'),5'-BISPHOSPHATE NUCLEOTIDASE"/>
    <property type="match status" value="1"/>
</dbReference>
<proteinExistence type="inferred from homology"/>
<dbReference type="GO" id="GO:0046854">
    <property type="term" value="P:phosphatidylinositol phosphate biosynthetic process"/>
    <property type="evidence" value="ECO:0007669"/>
    <property type="project" value="InterPro"/>
</dbReference>
<evidence type="ECO:0000256" key="3">
    <source>
        <dbReference type="ARBA" id="ARBA00012633"/>
    </source>
</evidence>
<dbReference type="EC" id="3.1.3.7" evidence="3"/>
<dbReference type="CDD" id="cd01517">
    <property type="entry name" value="PAP_phosphatase"/>
    <property type="match status" value="1"/>
</dbReference>
<evidence type="ECO:0000313" key="12">
    <source>
        <dbReference type="EMBL" id="KAJ6261275.1"/>
    </source>
</evidence>
<dbReference type="GO" id="GO:0008441">
    <property type="term" value="F:3'(2'),5'-bisphosphate nucleotidase activity"/>
    <property type="evidence" value="ECO:0007669"/>
    <property type="project" value="UniProtKB-EC"/>
</dbReference>
<evidence type="ECO:0000256" key="6">
    <source>
        <dbReference type="ARBA" id="ARBA00022842"/>
    </source>
</evidence>
<dbReference type="AlphaFoldDB" id="A0AAD6IYW9"/>
<dbReference type="Gene3D" id="3.40.190.80">
    <property type="match status" value="1"/>
</dbReference>
<feature type="binding site" evidence="10">
    <location>
        <position position="233"/>
    </location>
    <ligand>
        <name>Mg(2+)</name>
        <dbReference type="ChEBI" id="CHEBI:18420"/>
        <label>1</label>
        <note>catalytic</note>
    </ligand>
</feature>
<feature type="binding site" evidence="10">
    <location>
        <position position="169"/>
    </location>
    <ligand>
        <name>Mg(2+)</name>
        <dbReference type="ChEBI" id="CHEBI:18420"/>
        <label>1</label>
        <note>catalytic</note>
    </ligand>
</feature>
<reference evidence="12" key="1">
    <citation type="submission" date="2023-01" db="EMBL/GenBank/DDBJ databases">
        <title>The chitinases involved in constricting ring structure development in the nematode-trapping fungus Drechslerella dactyloides.</title>
        <authorList>
            <person name="Wang R."/>
            <person name="Zhang L."/>
            <person name="Tang P."/>
            <person name="Li S."/>
            <person name="Liang L."/>
        </authorList>
    </citation>
    <scope>NUCLEOTIDE SEQUENCE</scope>
    <source>
        <strain evidence="12">YMF1.00031</strain>
    </source>
</reference>
<keyword evidence="4 10" id="KW-0479">Metal-binding</keyword>
<dbReference type="InterPro" id="IPR020583">
    <property type="entry name" value="Inositol_monoP_metal-BS"/>
</dbReference>
<dbReference type="Pfam" id="PF00459">
    <property type="entry name" value="Inositol_P"/>
    <property type="match status" value="1"/>
</dbReference>
<dbReference type="PROSITE" id="PS00629">
    <property type="entry name" value="IMP_1"/>
    <property type="match status" value="1"/>
</dbReference>
<dbReference type="InterPro" id="IPR006239">
    <property type="entry name" value="DPNP"/>
</dbReference>
<feature type="transmembrane region" description="Helical" evidence="11">
    <location>
        <begin position="21"/>
        <end position="41"/>
    </location>
</feature>
<name>A0AAD6IYW9_DREDA</name>
<dbReference type="FunFam" id="3.40.190.80:FF:000003">
    <property type="entry name" value="PAP-specific phosphatase HAL2-like"/>
    <property type="match status" value="1"/>
</dbReference>
<gene>
    <name evidence="12" type="ORF">Dda_3944</name>
</gene>
<dbReference type="Gene3D" id="3.30.540.10">
    <property type="entry name" value="Fructose-1,6-Bisphosphatase, subunit A, domain 1"/>
    <property type="match status" value="1"/>
</dbReference>
<evidence type="ECO:0000256" key="2">
    <source>
        <dbReference type="ARBA" id="ARBA00009759"/>
    </source>
</evidence>
<sequence length="450" mass="47432">MCAKRPRTPPTSTPINTNINAVLFSLAVCLGILFTIAPYLAPCFVDFLLLPTTTTTLLLHRASVSVCSYRVASAIPFARRFCSNSKLQFSSRAGSRTMASGGAYARERRVAELAVQRAAVLTRAVYSSRVKGTVTKSDASPVTIADFGAQALVFSALDKSFPSDNIIGEEDSADLRENNDLSSLVWDAVSTALSASPGHESDLGSVTGQGQMLEFIDKGGHTDSATGRVWALDPVDGTKGFLRGGQYAIALALLVDGVVQVGVLGCPNLPGLNEGEEGVLLSAIRGQGTVVKPLSGDLDAAEPRKTTMNAITVASEGGFCEGVESGHSAHDVQARIAGKLGITKAPVQLDSQAKYASIALGRGEIYLRLPTKMTYEEKIWDHAAGSLVVGEAGGVVADMYGRPLDFTVGRTLRENKGVIAMPRQIAEEVKKAVLDVAVEHYGPPPPKSSL</sequence>
<keyword evidence="13" id="KW-1185">Reference proteome</keyword>
<dbReference type="GO" id="GO:0046872">
    <property type="term" value="F:metal ion binding"/>
    <property type="evidence" value="ECO:0007669"/>
    <property type="project" value="UniProtKB-KW"/>
</dbReference>
<dbReference type="InterPro" id="IPR020550">
    <property type="entry name" value="Inositol_monophosphatase_CS"/>
</dbReference>
<protein>
    <recommendedName>
        <fullName evidence="3">3'(2'),5'-bisphosphate nucleotidase</fullName>
        <ecNumber evidence="3">3.1.3.7</ecNumber>
    </recommendedName>
</protein>
<dbReference type="SUPFAM" id="SSF56655">
    <property type="entry name" value="Carbohydrate phosphatase"/>
    <property type="match status" value="1"/>
</dbReference>
<keyword evidence="11" id="KW-1133">Transmembrane helix</keyword>
<evidence type="ECO:0000313" key="13">
    <source>
        <dbReference type="Proteomes" id="UP001221413"/>
    </source>
</evidence>
<comment type="catalytic activity">
    <reaction evidence="7">
        <text>adenosine 2',5'-bisphosphate + H2O = AMP + phosphate</text>
        <dbReference type="Rhea" id="RHEA:77643"/>
        <dbReference type="ChEBI" id="CHEBI:15377"/>
        <dbReference type="ChEBI" id="CHEBI:43474"/>
        <dbReference type="ChEBI" id="CHEBI:194156"/>
        <dbReference type="ChEBI" id="CHEBI:456215"/>
        <dbReference type="EC" id="3.1.3.7"/>
    </reaction>
    <physiologicalReaction direction="left-to-right" evidence="7">
        <dbReference type="Rhea" id="RHEA:77644"/>
    </physiologicalReaction>
</comment>
<keyword evidence="11" id="KW-0812">Transmembrane</keyword>
<dbReference type="Proteomes" id="UP001221413">
    <property type="component" value="Unassembled WGS sequence"/>
</dbReference>
<keyword evidence="11" id="KW-0472">Membrane</keyword>
<feature type="binding site" evidence="10">
    <location>
        <position position="236"/>
    </location>
    <ligand>
        <name>Mg(2+)</name>
        <dbReference type="ChEBI" id="CHEBI:18420"/>
        <label>1</label>
        <note>catalytic</note>
    </ligand>
</feature>
<evidence type="ECO:0000256" key="9">
    <source>
        <dbReference type="ARBA" id="ARBA00044484"/>
    </source>
</evidence>
<dbReference type="GO" id="GO:0000103">
    <property type="term" value="P:sulfate assimilation"/>
    <property type="evidence" value="ECO:0007669"/>
    <property type="project" value="TreeGrafter"/>
</dbReference>
<dbReference type="PANTHER" id="PTHR43200">
    <property type="entry name" value="PHOSPHATASE"/>
    <property type="match status" value="1"/>
</dbReference>
<keyword evidence="5" id="KW-0378">Hydrolase</keyword>
<evidence type="ECO:0000256" key="11">
    <source>
        <dbReference type="SAM" id="Phobius"/>
    </source>
</evidence>
<feature type="binding site" evidence="10">
    <location>
        <position position="381"/>
    </location>
    <ligand>
        <name>Mg(2+)</name>
        <dbReference type="ChEBI" id="CHEBI:18420"/>
        <label>1</label>
        <note>catalytic</note>
    </ligand>
</feature>
<evidence type="ECO:0000256" key="8">
    <source>
        <dbReference type="ARBA" id="ARBA00044479"/>
    </source>
</evidence>
<accession>A0AAD6IYW9</accession>